<proteinExistence type="predicted"/>
<dbReference type="AlphaFoldDB" id="A0A2P2PVW6"/>
<accession>A0A2P2PVW6</accession>
<evidence type="ECO:0000313" key="1">
    <source>
        <dbReference type="EMBL" id="MBX58779.1"/>
    </source>
</evidence>
<protein>
    <submittedName>
        <fullName evidence="1">Uncharacterized protein</fullName>
    </submittedName>
</protein>
<reference evidence="1" key="1">
    <citation type="submission" date="2018-02" db="EMBL/GenBank/DDBJ databases">
        <title>Rhizophora mucronata_Transcriptome.</title>
        <authorList>
            <person name="Meera S.P."/>
            <person name="Sreeshan A."/>
            <person name="Augustine A."/>
        </authorList>
    </citation>
    <scope>NUCLEOTIDE SEQUENCE</scope>
    <source>
        <tissue evidence="1">Leaf</tissue>
    </source>
</reference>
<organism evidence="1">
    <name type="scientific">Rhizophora mucronata</name>
    <name type="common">Asiatic mangrove</name>
    <dbReference type="NCBI Taxonomy" id="61149"/>
    <lineage>
        <taxon>Eukaryota</taxon>
        <taxon>Viridiplantae</taxon>
        <taxon>Streptophyta</taxon>
        <taxon>Embryophyta</taxon>
        <taxon>Tracheophyta</taxon>
        <taxon>Spermatophyta</taxon>
        <taxon>Magnoliopsida</taxon>
        <taxon>eudicotyledons</taxon>
        <taxon>Gunneridae</taxon>
        <taxon>Pentapetalae</taxon>
        <taxon>rosids</taxon>
        <taxon>fabids</taxon>
        <taxon>Malpighiales</taxon>
        <taxon>Rhizophoraceae</taxon>
        <taxon>Rhizophora</taxon>
    </lineage>
</organism>
<name>A0A2P2PVW6_RHIMU</name>
<dbReference type="EMBL" id="GGEC01078295">
    <property type="protein sequence ID" value="MBX58779.1"/>
    <property type="molecule type" value="Transcribed_RNA"/>
</dbReference>
<sequence>MTAAQALSKCLISLVPFSVYSHPRELLLFCLQVILGSGVIMV</sequence>